<dbReference type="EMBL" id="MK500358">
    <property type="protein sequence ID" value="QBK87553.1"/>
    <property type="molecule type" value="Genomic_DNA"/>
</dbReference>
<evidence type="ECO:0000313" key="1">
    <source>
        <dbReference type="EMBL" id="QBK87553.1"/>
    </source>
</evidence>
<organism evidence="1">
    <name type="scientific">Marseillevirus LCMAC201</name>
    <dbReference type="NCBI Taxonomy" id="2506605"/>
    <lineage>
        <taxon>Viruses</taxon>
        <taxon>Varidnaviria</taxon>
        <taxon>Bamfordvirae</taxon>
        <taxon>Nucleocytoviricota</taxon>
        <taxon>Megaviricetes</taxon>
        <taxon>Pimascovirales</taxon>
        <taxon>Pimascovirales incertae sedis</taxon>
        <taxon>Marseilleviridae</taxon>
    </lineage>
</organism>
<name>A0A481YWB3_9VIRU</name>
<sequence>MDSYYTISHNKPVGEYCYTLEIPINSVSNKYMLLYECDVIGGISVLLGKNIYSTFANAKVPKNSTFANAKVLVSFTNELPSPTVITVLLKSDGIFEIAEIRGNQLVEIDVTKLNLKS</sequence>
<gene>
    <name evidence="1" type="ORF">LCMAC201_04660</name>
</gene>
<proteinExistence type="predicted"/>
<protein>
    <submittedName>
        <fullName evidence="1">Uncharacterized protein</fullName>
    </submittedName>
</protein>
<accession>A0A481YWB3</accession>
<reference evidence="1" key="1">
    <citation type="journal article" date="2019" name="MBio">
        <title>Virus Genomes from Deep Sea Sediments Expand the Ocean Megavirome and Support Independent Origins of Viral Gigantism.</title>
        <authorList>
            <person name="Backstrom D."/>
            <person name="Yutin N."/>
            <person name="Jorgensen S.L."/>
            <person name="Dharamshi J."/>
            <person name="Homa F."/>
            <person name="Zaremba-Niedwiedzka K."/>
            <person name="Spang A."/>
            <person name="Wolf Y.I."/>
            <person name="Koonin E.V."/>
            <person name="Ettema T.J."/>
        </authorList>
    </citation>
    <scope>NUCLEOTIDE SEQUENCE</scope>
</reference>